<evidence type="ECO:0000313" key="2">
    <source>
        <dbReference type="Proteomes" id="UP000624244"/>
    </source>
</evidence>
<proteinExistence type="predicted"/>
<dbReference type="EMBL" id="WNKQ01000006">
    <property type="protein sequence ID" value="KAF5850669.1"/>
    <property type="molecule type" value="Genomic_DNA"/>
</dbReference>
<sequence length="162" mass="18139">MTTCSVLFLAAPPIQWLLESSDLSTNVVHTIEGLAVRLGDTCSGRIGWHQNSAFRGDRAQRAVLAEDDCRDRFLGLVGWTSLRAQNTAMVPCQPREPGLLHSKGLAPSRGLRPRAIWTYYHYYYLWPIVIFYGPSSGTLATSFPRREGVRSCLSHHAAPRRQ</sequence>
<reference evidence="1" key="1">
    <citation type="submission" date="2019-11" db="EMBL/GenBank/DDBJ databases">
        <title>Bipolaris sorokiniana Genome sequencing.</title>
        <authorList>
            <person name="Wang H."/>
        </authorList>
    </citation>
    <scope>NUCLEOTIDE SEQUENCE</scope>
</reference>
<accession>A0A8H5ZM23</accession>
<comment type="caution">
    <text evidence="1">The sequence shown here is derived from an EMBL/GenBank/DDBJ whole genome shotgun (WGS) entry which is preliminary data.</text>
</comment>
<gene>
    <name evidence="1" type="ORF">GGP41_010303</name>
</gene>
<organism evidence="1 2">
    <name type="scientific">Cochliobolus sativus</name>
    <name type="common">Common root rot and spot blotch fungus</name>
    <name type="synonym">Bipolaris sorokiniana</name>
    <dbReference type="NCBI Taxonomy" id="45130"/>
    <lineage>
        <taxon>Eukaryota</taxon>
        <taxon>Fungi</taxon>
        <taxon>Dikarya</taxon>
        <taxon>Ascomycota</taxon>
        <taxon>Pezizomycotina</taxon>
        <taxon>Dothideomycetes</taxon>
        <taxon>Pleosporomycetidae</taxon>
        <taxon>Pleosporales</taxon>
        <taxon>Pleosporineae</taxon>
        <taxon>Pleosporaceae</taxon>
        <taxon>Bipolaris</taxon>
    </lineage>
</organism>
<dbReference type="AlphaFoldDB" id="A0A8H5ZM23"/>
<dbReference type="Proteomes" id="UP000624244">
    <property type="component" value="Unassembled WGS sequence"/>
</dbReference>
<protein>
    <submittedName>
        <fullName evidence="1">Uncharacterized protein</fullName>
    </submittedName>
</protein>
<name>A0A8H5ZM23_COCSA</name>
<evidence type="ECO:0000313" key="1">
    <source>
        <dbReference type="EMBL" id="KAF5850669.1"/>
    </source>
</evidence>